<dbReference type="AlphaFoldDB" id="A0A7S8FCE4"/>
<name>A0A7S8FCE4_9BACT</name>
<protein>
    <recommendedName>
        <fullName evidence="3">RES domain-containing protein</fullName>
    </recommendedName>
</protein>
<organism evidence="1 2">
    <name type="scientific">Candidatus Nitrospira kreftii</name>
    <dbReference type="NCBI Taxonomy" id="2652173"/>
    <lineage>
        <taxon>Bacteria</taxon>
        <taxon>Pseudomonadati</taxon>
        <taxon>Nitrospirota</taxon>
        <taxon>Nitrospiria</taxon>
        <taxon>Nitrospirales</taxon>
        <taxon>Nitrospiraceae</taxon>
        <taxon>Nitrospira</taxon>
    </lineage>
</organism>
<dbReference type="Proteomes" id="UP000593737">
    <property type="component" value="Chromosome"/>
</dbReference>
<accession>A0A7S8FCE4</accession>
<proteinExistence type="predicted"/>
<evidence type="ECO:0008006" key="3">
    <source>
        <dbReference type="Google" id="ProtNLM"/>
    </source>
</evidence>
<dbReference type="KEGG" id="nkf:Nkreftii_001026"/>
<dbReference type="EMBL" id="CP047423">
    <property type="protein sequence ID" value="QPD03252.1"/>
    <property type="molecule type" value="Genomic_DNA"/>
</dbReference>
<reference evidence="1 2" key="1">
    <citation type="journal article" date="2020" name="ISME J.">
        <title>Enrichment and physiological characterization of a novel comammox Nitrospira indicates ammonium inhibition of complete nitrification.</title>
        <authorList>
            <person name="Sakoula D."/>
            <person name="Koch H."/>
            <person name="Frank J."/>
            <person name="Jetten M.S.M."/>
            <person name="van Kessel M.A.H.J."/>
            <person name="Lucker S."/>
        </authorList>
    </citation>
    <scope>NUCLEOTIDE SEQUENCE [LARGE SCALE GENOMIC DNA]</scope>
    <source>
        <strain evidence="1">Comreactor17</strain>
    </source>
</reference>
<evidence type="ECO:0000313" key="1">
    <source>
        <dbReference type="EMBL" id="QPD03252.1"/>
    </source>
</evidence>
<sequence length="277" mass="31155">MDLEGVRKIIEWLRGGAASHLSYAQVREQVLSLAREGMFQTYAIPDNLSIQRARWIKDKQWFTSVEELGPPSPGETIDYGRCHQPNRPLCYCSLNGDIALSEISAELGERYIISSYILPMGTIVVPVGELDHVRRTGETYIGHGNPNASEPYLQFLEEKNGVIGALIDAFFADEFSKPATTWTDYKITSALSDVLLNGDLSPRNPINAMIYPSVRFREGRNFAILPEFHKTRMQLDVQNTKVFRVTDVIGYGIFGSKAEAQLMSFDAEGKLKWQSLE</sequence>
<gene>
    <name evidence="1" type="ORF">Nkreftii_001026</name>
</gene>
<evidence type="ECO:0000313" key="2">
    <source>
        <dbReference type="Proteomes" id="UP000593737"/>
    </source>
</evidence>